<name>A0A914YH99_9BILA</name>
<protein>
    <submittedName>
        <fullName evidence="3">Uncharacterized protein</fullName>
    </submittedName>
</protein>
<evidence type="ECO:0000313" key="3">
    <source>
        <dbReference type="WBParaSite" id="PSU_v2.g16687.t1"/>
    </source>
</evidence>
<evidence type="ECO:0000256" key="1">
    <source>
        <dbReference type="SAM" id="MobiDB-lite"/>
    </source>
</evidence>
<feature type="compositionally biased region" description="Polar residues" evidence="1">
    <location>
        <begin position="1"/>
        <end position="21"/>
    </location>
</feature>
<reference evidence="3" key="1">
    <citation type="submission" date="2022-11" db="UniProtKB">
        <authorList>
            <consortium name="WormBaseParasite"/>
        </authorList>
    </citation>
    <scope>IDENTIFICATION</scope>
</reference>
<organism evidence="2 3">
    <name type="scientific">Panagrolaimus superbus</name>
    <dbReference type="NCBI Taxonomy" id="310955"/>
    <lineage>
        <taxon>Eukaryota</taxon>
        <taxon>Metazoa</taxon>
        <taxon>Ecdysozoa</taxon>
        <taxon>Nematoda</taxon>
        <taxon>Chromadorea</taxon>
        <taxon>Rhabditida</taxon>
        <taxon>Tylenchina</taxon>
        <taxon>Panagrolaimomorpha</taxon>
        <taxon>Panagrolaimoidea</taxon>
        <taxon>Panagrolaimidae</taxon>
        <taxon>Panagrolaimus</taxon>
    </lineage>
</organism>
<feature type="region of interest" description="Disordered" evidence="1">
    <location>
        <begin position="1"/>
        <end position="47"/>
    </location>
</feature>
<proteinExistence type="predicted"/>
<sequence length="318" mass="34376">MPKSPPAQNKLSSSHNSSNGNVAKLIGTPMNAIKPSPPSSASHGSTVTQISSNFSNLTLVNPQYPQLSPSLSSGPDPFVVSDQLKSIIDKPLYLHSTNHSTSSSNSNSIMSVTTMQSSMTPISVTLAPNLQPSRNSQHFLEPTPLPHFSANINGSSTLPSRNGTSSMMNGNSNQMHHQQHQQQQHTILQPSTAEINYPKTSNGFVIPSTAKPMAAGSFLPPPSLLLTQITAETAKRCQNTNLPMQPQPQLQSNGILDMSSKPPRPMSNNQTRVIPSTGPSSSHAVGTSMISQQQRPIGMFFCFIDFKGHNYCRFWGWF</sequence>
<dbReference type="Proteomes" id="UP000887577">
    <property type="component" value="Unplaced"/>
</dbReference>
<accession>A0A914YH99</accession>
<dbReference type="AlphaFoldDB" id="A0A914YH99"/>
<evidence type="ECO:0000313" key="2">
    <source>
        <dbReference type="Proteomes" id="UP000887577"/>
    </source>
</evidence>
<keyword evidence="2" id="KW-1185">Reference proteome</keyword>
<dbReference type="WBParaSite" id="PSU_v2.g16687.t1">
    <property type="protein sequence ID" value="PSU_v2.g16687.t1"/>
    <property type="gene ID" value="PSU_v2.g16687"/>
</dbReference>